<organism evidence="4">
    <name type="scientific">Naegleria gruberi</name>
    <name type="common">Amoeba</name>
    <dbReference type="NCBI Taxonomy" id="5762"/>
    <lineage>
        <taxon>Eukaryota</taxon>
        <taxon>Discoba</taxon>
        <taxon>Heterolobosea</taxon>
        <taxon>Tetramitia</taxon>
        <taxon>Eutetramitia</taxon>
        <taxon>Vahlkampfiidae</taxon>
        <taxon>Naegleria</taxon>
    </lineage>
</organism>
<dbReference type="Gene3D" id="3.40.50.300">
    <property type="entry name" value="P-loop containing nucleotide triphosphate hydrolases"/>
    <property type="match status" value="1"/>
</dbReference>
<evidence type="ECO:0000313" key="3">
    <source>
        <dbReference type="EMBL" id="EFC36956.1"/>
    </source>
</evidence>
<gene>
    <name evidence="3" type="ORF">NAEGRDRAFT_75328</name>
</gene>
<protein>
    <submittedName>
        <fullName evidence="3">Predicted protein</fullName>
    </submittedName>
</protein>
<dbReference type="GeneID" id="8856248"/>
<reference evidence="3 4" key="1">
    <citation type="journal article" date="2010" name="Cell">
        <title>The genome of Naegleria gruberi illuminates early eukaryotic versatility.</title>
        <authorList>
            <person name="Fritz-Laylin L.K."/>
            <person name="Prochnik S.E."/>
            <person name="Ginger M.L."/>
            <person name="Dacks J.B."/>
            <person name="Carpenter M.L."/>
            <person name="Field M.C."/>
            <person name="Kuo A."/>
            <person name="Paredez A."/>
            <person name="Chapman J."/>
            <person name="Pham J."/>
            <person name="Shu S."/>
            <person name="Neupane R."/>
            <person name="Cipriano M."/>
            <person name="Mancuso J."/>
            <person name="Tu H."/>
            <person name="Salamov A."/>
            <person name="Lindquist E."/>
            <person name="Shapiro H."/>
            <person name="Lucas S."/>
            <person name="Grigoriev I.V."/>
            <person name="Cande W.Z."/>
            <person name="Fulton C."/>
            <person name="Rokhsar D.S."/>
            <person name="Dawson S.C."/>
        </authorList>
    </citation>
    <scope>NUCLEOTIDE SEQUENCE [LARGE SCALE GENOMIC DNA]</scope>
    <source>
        <strain evidence="3 4">NEG-M</strain>
    </source>
</reference>
<dbReference type="eggNOG" id="KOG3220">
    <property type="taxonomic scope" value="Eukaryota"/>
</dbReference>
<dbReference type="AlphaFoldDB" id="D2W1P4"/>
<dbReference type="NCBIfam" id="TIGR00152">
    <property type="entry name" value="dephospho-CoA kinase"/>
    <property type="match status" value="1"/>
</dbReference>
<keyword evidence="1" id="KW-0547">Nucleotide-binding</keyword>
<dbReference type="Proteomes" id="UP000006671">
    <property type="component" value="Unassembled WGS sequence"/>
</dbReference>
<dbReference type="CDD" id="cd02022">
    <property type="entry name" value="DPCK"/>
    <property type="match status" value="1"/>
</dbReference>
<dbReference type="PANTHER" id="PTHR10695">
    <property type="entry name" value="DEPHOSPHO-COA KINASE-RELATED"/>
    <property type="match status" value="1"/>
</dbReference>
<dbReference type="VEuPathDB" id="AmoebaDB:NAEGRDRAFT_75328"/>
<dbReference type="PANTHER" id="PTHR10695:SF46">
    <property type="entry name" value="BIFUNCTIONAL COENZYME A SYNTHASE-RELATED"/>
    <property type="match status" value="1"/>
</dbReference>
<dbReference type="SUPFAM" id="SSF52540">
    <property type="entry name" value="P-loop containing nucleoside triphosphate hydrolases"/>
    <property type="match status" value="1"/>
</dbReference>
<name>D2W1P4_NAEGR</name>
<evidence type="ECO:0000256" key="1">
    <source>
        <dbReference type="ARBA" id="ARBA00022741"/>
    </source>
</evidence>
<dbReference type="GO" id="GO:0005524">
    <property type="term" value="F:ATP binding"/>
    <property type="evidence" value="ECO:0007669"/>
    <property type="project" value="UniProtKB-KW"/>
</dbReference>
<sequence length="254" mass="29077">MSSQPKRLKSVGLTGICSGKSTVVSYLGELIKEYEQLHSQSPSEHHKIFFHVIPTDELGWKAYSVGTECYKQVVEVFTPLVKQIVGEEASLLDEQQQINRRMLGRVVFGNSELMKKLTDIVWPEVKRLINVEISKAEQEAINEKVVCLIESAVLVDAEWQQGIDKVWVIDVSNTEERIQRLCSRNQLTIEEAKQRINSQAIASVVLEKLAHYNDNVIPHNPIEVTYLDTHNLTLDQVKEKTREMFYSQIVGDWK</sequence>
<evidence type="ECO:0000256" key="2">
    <source>
        <dbReference type="ARBA" id="ARBA00022840"/>
    </source>
</evidence>
<keyword evidence="2" id="KW-0067">ATP-binding</keyword>
<dbReference type="PROSITE" id="PS51219">
    <property type="entry name" value="DPCK"/>
    <property type="match status" value="1"/>
</dbReference>
<dbReference type="RefSeq" id="XP_002669700.1">
    <property type="nucleotide sequence ID" value="XM_002669654.1"/>
</dbReference>
<dbReference type="OrthoDB" id="330671at2759"/>
<dbReference type="InterPro" id="IPR027417">
    <property type="entry name" value="P-loop_NTPase"/>
</dbReference>
<dbReference type="GO" id="GO:0015937">
    <property type="term" value="P:coenzyme A biosynthetic process"/>
    <property type="evidence" value="ECO:0007669"/>
    <property type="project" value="InterPro"/>
</dbReference>
<proteinExistence type="predicted"/>
<dbReference type="EMBL" id="GG738923">
    <property type="protein sequence ID" value="EFC36956.1"/>
    <property type="molecule type" value="Genomic_DNA"/>
</dbReference>
<keyword evidence="4" id="KW-1185">Reference proteome</keyword>
<dbReference type="InterPro" id="IPR001977">
    <property type="entry name" value="Depp_CoAkinase"/>
</dbReference>
<dbReference type="OMA" id="RINAQLC"/>
<evidence type="ECO:0000313" key="4">
    <source>
        <dbReference type="Proteomes" id="UP000006671"/>
    </source>
</evidence>
<dbReference type="GO" id="GO:0004140">
    <property type="term" value="F:dephospho-CoA kinase activity"/>
    <property type="evidence" value="ECO:0007669"/>
    <property type="project" value="InterPro"/>
</dbReference>
<accession>D2W1P4</accession>
<dbReference type="Pfam" id="PF01121">
    <property type="entry name" value="CoaE"/>
    <property type="match status" value="1"/>
</dbReference>
<dbReference type="STRING" id="5762.D2W1P4"/>
<dbReference type="InParanoid" id="D2W1P4"/>
<dbReference type="KEGG" id="ngr:NAEGRDRAFT_75328"/>